<comment type="caution">
    <text evidence="1">The sequence shown here is derived from an EMBL/GenBank/DDBJ whole genome shotgun (WGS) entry which is preliminary data.</text>
</comment>
<dbReference type="EMBL" id="LAZR01006943">
    <property type="protein sequence ID" value="KKM88558.1"/>
    <property type="molecule type" value="Genomic_DNA"/>
</dbReference>
<protein>
    <recommendedName>
        <fullName evidence="2">AAA+ ATPase domain-containing protein</fullName>
    </recommendedName>
</protein>
<dbReference type="InterPro" id="IPR027417">
    <property type="entry name" value="P-loop_NTPase"/>
</dbReference>
<evidence type="ECO:0000313" key="1">
    <source>
        <dbReference type="EMBL" id="KKM88558.1"/>
    </source>
</evidence>
<reference evidence="1" key="1">
    <citation type="journal article" date="2015" name="Nature">
        <title>Complex archaea that bridge the gap between prokaryotes and eukaryotes.</title>
        <authorList>
            <person name="Spang A."/>
            <person name="Saw J.H."/>
            <person name="Jorgensen S.L."/>
            <person name="Zaremba-Niedzwiedzka K."/>
            <person name="Martijn J."/>
            <person name="Lind A.E."/>
            <person name="van Eijk R."/>
            <person name="Schleper C."/>
            <person name="Guy L."/>
            <person name="Ettema T.J."/>
        </authorList>
    </citation>
    <scope>NUCLEOTIDE SEQUENCE</scope>
</reference>
<dbReference type="Gene3D" id="3.40.50.300">
    <property type="entry name" value="P-loop containing nucleotide triphosphate hydrolases"/>
    <property type="match status" value="1"/>
</dbReference>
<sequence>MTEDKIFKYMPSLYSYSEIERLIGRSEAIKRLVANYRGIVEEPPIFSSNCLLIGKGSIGKTLVVFYFWRGFRRIVIEGNIKLFFEYFDCINFRSKGSIFRELIAKYVPLWDNRGYRLNQKLLYSKLKQDNRFIILILDEIHLLKSEEILEFLNIAKEHPNISTLMICRTQDWLRIKKDKFQFDEIL</sequence>
<evidence type="ECO:0008006" key="2">
    <source>
        <dbReference type="Google" id="ProtNLM"/>
    </source>
</evidence>
<proteinExistence type="predicted"/>
<organism evidence="1">
    <name type="scientific">marine sediment metagenome</name>
    <dbReference type="NCBI Taxonomy" id="412755"/>
    <lineage>
        <taxon>unclassified sequences</taxon>
        <taxon>metagenomes</taxon>
        <taxon>ecological metagenomes</taxon>
    </lineage>
</organism>
<accession>A0A0F9L4D1</accession>
<name>A0A0F9L4D1_9ZZZZ</name>
<gene>
    <name evidence="1" type="ORF">LCGC14_1257560</name>
</gene>
<dbReference type="AlphaFoldDB" id="A0A0F9L4D1"/>
<dbReference type="SUPFAM" id="SSF52540">
    <property type="entry name" value="P-loop containing nucleoside triphosphate hydrolases"/>
    <property type="match status" value="1"/>
</dbReference>